<name>A0ABQ9IKL8_9NEOP</name>
<sequence length="155" mass="17656">MHAITSDRVRRLCKLLVKGESPKDIRETQTSGNAKPQPVISTVTEHISSFPVKTAHYSSKQYTYLNEALNVKIMLNLFVEKHPALNVTYGFYRKVFLGGFNLKSGRPQVDTCSTCEELTIKIKNDYLNANARCVSVAEKMIHIRRANKFYSKLNM</sequence>
<gene>
    <name evidence="1" type="ORF">PR048_002552</name>
</gene>
<reference evidence="1 2" key="1">
    <citation type="submission" date="2023-02" db="EMBL/GenBank/DDBJ databases">
        <title>LHISI_Scaffold_Assembly.</title>
        <authorList>
            <person name="Stuart O.P."/>
            <person name="Cleave R."/>
            <person name="Magrath M.J.L."/>
            <person name="Mikheyev A.S."/>
        </authorList>
    </citation>
    <scope>NUCLEOTIDE SEQUENCE [LARGE SCALE GENOMIC DNA]</scope>
    <source>
        <strain evidence="1">Daus_M_001</strain>
        <tissue evidence="1">Leg muscle</tissue>
    </source>
</reference>
<keyword evidence="2" id="KW-1185">Reference proteome</keyword>
<organism evidence="1 2">
    <name type="scientific">Dryococelus australis</name>
    <dbReference type="NCBI Taxonomy" id="614101"/>
    <lineage>
        <taxon>Eukaryota</taxon>
        <taxon>Metazoa</taxon>
        <taxon>Ecdysozoa</taxon>
        <taxon>Arthropoda</taxon>
        <taxon>Hexapoda</taxon>
        <taxon>Insecta</taxon>
        <taxon>Pterygota</taxon>
        <taxon>Neoptera</taxon>
        <taxon>Polyneoptera</taxon>
        <taxon>Phasmatodea</taxon>
        <taxon>Verophasmatodea</taxon>
        <taxon>Anareolatae</taxon>
        <taxon>Phasmatidae</taxon>
        <taxon>Eurycanthinae</taxon>
        <taxon>Dryococelus</taxon>
    </lineage>
</organism>
<comment type="caution">
    <text evidence="1">The sequence shown here is derived from an EMBL/GenBank/DDBJ whole genome shotgun (WGS) entry which is preliminary data.</text>
</comment>
<evidence type="ECO:0000313" key="1">
    <source>
        <dbReference type="EMBL" id="KAJ8897206.1"/>
    </source>
</evidence>
<accession>A0ABQ9IKL8</accession>
<evidence type="ECO:0000313" key="2">
    <source>
        <dbReference type="Proteomes" id="UP001159363"/>
    </source>
</evidence>
<proteinExistence type="predicted"/>
<dbReference type="Proteomes" id="UP001159363">
    <property type="component" value="Chromosome 1"/>
</dbReference>
<dbReference type="EMBL" id="JARBHB010000001">
    <property type="protein sequence ID" value="KAJ8897206.1"/>
    <property type="molecule type" value="Genomic_DNA"/>
</dbReference>
<evidence type="ECO:0008006" key="3">
    <source>
        <dbReference type="Google" id="ProtNLM"/>
    </source>
</evidence>
<protein>
    <recommendedName>
        <fullName evidence="3">BEN domain-containing protein</fullName>
    </recommendedName>
</protein>